<dbReference type="CDD" id="cd07067">
    <property type="entry name" value="HP_PGM_like"/>
    <property type="match status" value="1"/>
</dbReference>
<dbReference type="Proteomes" id="UP000239480">
    <property type="component" value="Unassembled WGS sequence"/>
</dbReference>
<reference evidence="5 6" key="1">
    <citation type="submission" date="2018-03" db="EMBL/GenBank/DDBJ databases">
        <title>Genomic Encyclopedia of Archaeal and Bacterial Type Strains, Phase II (KMG-II): from individual species to whole genera.</title>
        <authorList>
            <person name="Goeker M."/>
        </authorList>
    </citation>
    <scope>NUCLEOTIDE SEQUENCE [LARGE SCALE GENOMIC DNA]</scope>
    <source>
        <strain evidence="5 6">DSM 29328</strain>
    </source>
</reference>
<dbReference type="RefSeq" id="WP_245924850.1">
    <property type="nucleotide sequence ID" value="NZ_PVTD01000002.1"/>
</dbReference>
<sequence length="186" mass="20448">MLYILRHGETRWNVQGRMQGSQDSPLTERGRGQAQCQGDVLRANGGSELPVFCSPQPRAIETARIALPGAPIREDGRLCEVAMGQWQGLTMDEIEEGWPDALTDPHPFLWKFFAPGGERLEAAQARVRSFLSDCPASAVIVTHGVTALLLRGQLLGADLEEMACYRDGQGAVYRVADGQQTRLERT</sequence>
<accession>A0A2T0RV23</accession>
<feature type="active site" description="Proton donor/acceptor" evidence="3">
    <location>
        <position position="80"/>
    </location>
</feature>
<keyword evidence="2" id="KW-0413">Isomerase</keyword>
<comment type="caution">
    <text evidence="5">The sequence shown here is derived from an EMBL/GenBank/DDBJ whole genome shotgun (WGS) entry which is preliminary data.</text>
</comment>
<dbReference type="EMBL" id="PVTD01000002">
    <property type="protein sequence ID" value="PRY24903.1"/>
    <property type="molecule type" value="Genomic_DNA"/>
</dbReference>
<dbReference type="InterPro" id="IPR003094">
    <property type="entry name" value="6Pfruct_kin"/>
</dbReference>
<evidence type="ECO:0000256" key="4">
    <source>
        <dbReference type="PIRSR" id="PIRSR613078-2"/>
    </source>
</evidence>
<evidence type="ECO:0000256" key="1">
    <source>
        <dbReference type="ARBA" id="ARBA00023152"/>
    </source>
</evidence>
<proteinExistence type="predicted"/>
<dbReference type="GO" id="GO:0006003">
    <property type="term" value="P:fructose 2,6-bisphosphate metabolic process"/>
    <property type="evidence" value="ECO:0007669"/>
    <property type="project" value="InterPro"/>
</dbReference>
<dbReference type="PANTHER" id="PTHR48100:SF1">
    <property type="entry name" value="HISTIDINE PHOSPHATASE FAMILY PROTEIN-RELATED"/>
    <property type="match status" value="1"/>
</dbReference>
<dbReference type="InterPro" id="IPR029033">
    <property type="entry name" value="His_PPase_superfam"/>
</dbReference>
<gene>
    <name evidence="5" type="ORF">CLV78_10276</name>
</gene>
<dbReference type="SUPFAM" id="SSF53254">
    <property type="entry name" value="Phosphoglycerate mutase-like"/>
    <property type="match status" value="1"/>
</dbReference>
<dbReference type="PANTHER" id="PTHR48100">
    <property type="entry name" value="BROAD-SPECIFICITY PHOSPHATASE YOR283W-RELATED"/>
    <property type="match status" value="1"/>
</dbReference>
<dbReference type="GO" id="GO:0016791">
    <property type="term" value="F:phosphatase activity"/>
    <property type="evidence" value="ECO:0007669"/>
    <property type="project" value="TreeGrafter"/>
</dbReference>
<evidence type="ECO:0000256" key="2">
    <source>
        <dbReference type="ARBA" id="ARBA00023235"/>
    </source>
</evidence>
<dbReference type="AlphaFoldDB" id="A0A2T0RV23"/>
<dbReference type="GO" id="GO:0005737">
    <property type="term" value="C:cytoplasm"/>
    <property type="evidence" value="ECO:0007669"/>
    <property type="project" value="TreeGrafter"/>
</dbReference>
<evidence type="ECO:0000313" key="5">
    <source>
        <dbReference type="EMBL" id="PRY24903.1"/>
    </source>
</evidence>
<protein>
    <submittedName>
        <fullName evidence="5">Putative phosphoglycerate mutase</fullName>
    </submittedName>
</protein>
<evidence type="ECO:0000256" key="3">
    <source>
        <dbReference type="PIRSR" id="PIRSR613078-1"/>
    </source>
</evidence>
<dbReference type="InterPro" id="IPR001345">
    <property type="entry name" value="PG/BPGM_mutase_AS"/>
</dbReference>
<dbReference type="Gene3D" id="3.40.50.1240">
    <property type="entry name" value="Phosphoglycerate mutase-like"/>
    <property type="match status" value="1"/>
</dbReference>
<feature type="active site" description="Tele-phosphohistidine intermediate" evidence="3">
    <location>
        <position position="7"/>
    </location>
</feature>
<feature type="binding site" evidence="4">
    <location>
        <begin position="6"/>
        <end position="13"/>
    </location>
    <ligand>
        <name>substrate</name>
    </ligand>
</feature>
<dbReference type="PRINTS" id="PR00991">
    <property type="entry name" value="6PFRUCTKNASE"/>
</dbReference>
<organism evidence="5 6">
    <name type="scientific">Aliiruegeria haliotis</name>
    <dbReference type="NCBI Taxonomy" id="1280846"/>
    <lineage>
        <taxon>Bacteria</taxon>
        <taxon>Pseudomonadati</taxon>
        <taxon>Pseudomonadota</taxon>
        <taxon>Alphaproteobacteria</taxon>
        <taxon>Rhodobacterales</taxon>
        <taxon>Roseobacteraceae</taxon>
        <taxon>Aliiruegeria</taxon>
    </lineage>
</organism>
<dbReference type="PROSITE" id="PS00175">
    <property type="entry name" value="PG_MUTASE"/>
    <property type="match status" value="1"/>
</dbReference>
<keyword evidence="1" id="KW-0324">Glycolysis</keyword>
<name>A0A2T0RV23_9RHOB</name>
<dbReference type="SMART" id="SM00855">
    <property type="entry name" value="PGAM"/>
    <property type="match status" value="1"/>
</dbReference>
<dbReference type="InterPro" id="IPR013078">
    <property type="entry name" value="His_Pase_superF_clade-1"/>
</dbReference>
<keyword evidence="6" id="KW-1185">Reference proteome</keyword>
<feature type="binding site" evidence="4">
    <location>
        <position position="58"/>
    </location>
    <ligand>
        <name>substrate</name>
    </ligand>
</feature>
<dbReference type="Pfam" id="PF00300">
    <property type="entry name" value="His_Phos_1"/>
    <property type="match status" value="1"/>
</dbReference>
<dbReference type="GO" id="GO:0005524">
    <property type="term" value="F:ATP binding"/>
    <property type="evidence" value="ECO:0007669"/>
    <property type="project" value="InterPro"/>
</dbReference>
<dbReference type="InterPro" id="IPR050275">
    <property type="entry name" value="PGM_Phosphatase"/>
</dbReference>
<evidence type="ECO:0000313" key="6">
    <source>
        <dbReference type="Proteomes" id="UP000239480"/>
    </source>
</evidence>